<accession>A0A5A8C3F4</accession>
<proteinExistence type="inferred from homology"/>
<feature type="transmembrane region" description="Helical" evidence="11">
    <location>
        <begin position="477"/>
        <end position="499"/>
    </location>
</feature>
<evidence type="ECO:0000313" key="13">
    <source>
        <dbReference type="EMBL" id="KAA0147602.1"/>
    </source>
</evidence>
<dbReference type="PANTHER" id="PTHR12804:SF0">
    <property type="entry name" value="SIGNAL PEPTIDASE COMPLEX SUBUNIT 3"/>
    <property type="match status" value="1"/>
</dbReference>
<name>A0A5A8C3F4_CAFRO</name>
<feature type="transmembrane region" description="Helical" evidence="11">
    <location>
        <begin position="12"/>
        <end position="33"/>
    </location>
</feature>
<evidence type="ECO:0000256" key="8">
    <source>
        <dbReference type="ARBA" id="ARBA00023136"/>
    </source>
</evidence>
<feature type="transmembrane region" description="Helical" evidence="11">
    <location>
        <begin position="432"/>
        <end position="457"/>
    </location>
</feature>
<dbReference type="SMART" id="SM00724">
    <property type="entry name" value="TLC"/>
    <property type="match status" value="1"/>
</dbReference>
<evidence type="ECO:0000256" key="2">
    <source>
        <dbReference type="ARBA" id="ARBA00004648"/>
    </source>
</evidence>
<keyword evidence="7 11" id="KW-1133">Transmembrane helix</keyword>
<sequence length="529" mass="57669">MNTPHSRANVVFFYGLSVLAALCCANWATSFMYDYNVLVTRLEPPIVEKLGQLPVMYSHNRRDAALLSLTADINVSGVFNWNTKQVFVYIQADVRTVNGAVFRTVVWDQVVNRTDSKAISLRNAEAEYPVLMLDTRDTLAGAEIALSVAWDVMPVSGGLRRIKGPASDMVSGGFVPRKPCFSLARCNKLLPAGKTADPRALLASLSSDGTGAGGSQRQDKGAGAAAASSDELSALALRTSAMGVFEDTKVMLLELWHPMTQSPACYVIPAVAVFCLLLQLGTEALARPMYLKRPGYTSEKANTSTEDAAVRVVGLVFAVYAATNSTVILATTSPANWTQFYLYEPRAESLMHVASGFFLWDLYSCLTSAWGGFFTAHAAVSLFVFAASLRPFLHHIGCVFLMYEASTVFMHLRHFAMELNWSATIPGVYDALSIAFATMFFIARILIGLPISVYWWWHMIAYIMRGEAHSVPVYVGYLFANAVITGLNIMWFSKIVSLVSRAIGRAMKGTKTAGSLLSPDALGVDEKTA</sequence>
<feature type="transmembrane region" description="Helical" evidence="11">
    <location>
        <begin position="392"/>
        <end position="412"/>
    </location>
</feature>
<evidence type="ECO:0000256" key="5">
    <source>
        <dbReference type="ARBA" id="ARBA00022824"/>
    </source>
</evidence>
<protein>
    <recommendedName>
        <fullName evidence="9">Signal peptidase complex subunit 3</fullName>
    </recommendedName>
</protein>
<feature type="transmembrane region" description="Helical" evidence="11">
    <location>
        <begin position="358"/>
        <end position="386"/>
    </location>
</feature>
<dbReference type="AlphaFoldDB" id="A0A5A8C3F4"/>
<evidence type="ECO:0000256" key="9">
    <source>
        <dbReference type="ARBA" id="ARBA00029556"/>
    </source>
</evidence>
<evidence type="ECO:0000256" key="1">
    <source>
        <dbReference type="ARBA" id="ARBA00004141"/>
    </source>
</evidence>
<evidence type="ECO:0000313" key="16">
    <source>
        <dbReference type="Proteomes" id="UP000324907"/>
    </source>
</evidence>
<evidence type="ECO:0000313" key="14">
    <source>
        <dbReference type="EMBL" id="KAA0162116.1"/>
    </source>
</evidence>
<organism evidence="13 15">
    <name type="scientific">Cafeteria roenbergensis</name>
    <name type="common">Marine flagellate</name>
    <dbReference type="NCBI Taxonomy" id="33653"/>
    <lineage>
        <taxon>Eukaryota</taxon>
        <taxon>Sar</taxon>
        <taxon>Stramenopiles</taxon>
        <taxon>Bigyra</taxon>
        <taxon>Opalozoa</taxon>
        <taxon>Bicosoecida</taxon>
        <taxon>Cafeteriaceae</taxon>
        <taxon>Cafeteria</taxon>
    </lineage>
</organism>
<gene>
    <name evidence="14" type="ORF">FNF28_04820</name>
    <name evidence="13" type="ORF">FNF29_07249</name>
</gene>
<dbReference type="EMBL" id="VLTL01000085">
    <property type="protein sequence ID" value="KAA0162116.1"/>
    <property type="molecule type" value="Genomic_DNA"/>
</dbReference>
<reference evidence="15 16" key="1">
    <citation type="submission" date="2019-07" db="EMBL/GenBank/DDBJ databases">
        <title>Genomes of Cafeteria roenbergensis.</title>
        <authorList>
            <person name="Fischer M.G."/>
            <person name="Hackl T."/>
            <person name="Roman M."/>
        </authorList>
    </citation>
    <scope>NUCLEOTIDE SEQUENCE [LARGE SCALE GENOMIC DNA]</scope>
    <source>
        <strain evidence="13 15">BVI</strain>
        <strain evidence="14 16">RCC970-E3</strain>
    </source>
</reference>
<dbReference type="EMBL" id="VLTN01000064">
    <property type="protein sequence ID" value="KAA0147602.1"/>
    <property type="molecule type" value="Genomic_DNA"/>
</dbReference>
<dbReference type="Proteomes" id="UP000324907">
    <property type="component" value="Unassembled WGS sequence"/>
</dbReference>
<dbReference type="InterPro" id="IPR006634">
    <property type="entry name" value="TLC-dom"/>
</dbReference>
<comment type="similarity">
    <text evidence="3">Belongs to the SPCS3 family.</text>
</comment>
<feature type="domain" description="TLC" evidence="12">
    <location>
        <begin position="303"/>
        <end position="504"/>
    </location>
</feature>
<evidence type="ECO:0000313" key="15">
    <source>
        <dbReference type="Proteomes" id="UP000323011"/>
    </source>
</evidence>
<dbReference type="Pfam" id="PF03798">
    <property type="entry name" value="TRAM_LAG1_CLN8"/>
    <property type="match status" value="1"/>
</dbReference>
<evidence type="ECO:0000256" key="11">
    <source>
        <dbReference type="SAM" id="Phobius"/>
    </source>
</evidence>
<keyword evidence="6" id="KW-0735">Signal-anchor</keyword>
<evidence type="ECO:0000259" key="12">
    <source>
        <dbReference type="PROSITE" id="PS50922"/>
    </source>
</evidence>
<comment type="caution">
    <text evidence="13">The sequence shown here is derived from an EMBL/GenBank/DDBJ whole genome shotgun (WGS) entry which is preliminary data.</text>
</comment>
<keyword evidence="15" id="KW-1185">Reference proteome</keyword>
<evidence type="ECO:0000256" key="7">
    <source>
        <dbReference type="ARBA" id="ARBA00022989"/>
    </source>
</evidence>
<evidence type="ECO:0000256" key="10">
    <source>
        <dbReference type="PROSITE-ProRule" id="PRU00205"/>
    </source>
</evidence>
<dbReference type="Pfam" id="PF04573">
    <property type="entry name" value="SPC22"/>
    <property type="match status" value="1"/>
</dbReference>
<dbReference type="PROSITE" id="PS50922">
    <property type="entry name" value="TLC"/>
    <property type="match status" value="1"/>
</dbReference>
<comment type="subcellular location">
    <subcellularLocation>
        <location evidence="2">Endoplasmic reticulum membrane</location>
        <topology evidence="2">Single-pass type II membrane protein</topology>
    </subcellularLocation>
    <subcellularLocation>
        <location evidence="1">Membrane</location>
        <topology evidence="1">Multi-pass membrane protein</topology>
    </subcellularLocation>
</comment>
<evidence type="ECO:0000256" key="6">
    <source>
        <dbReference type="ARBA" id="ARBA00022968"/>
    </source>
</evidence>
<dbReference type="InterPro" id="IPR007653">
    <property type="entry name" value="SPC3"/>
</dbReference>
<keyword evidence="5" id="KW-0256">Endoplasmic reticulum</keyword>
<dbReference type="GO" id="GO:0006465">
    <property type="term" value="P:signal peptide processing"/>
    <property type="evidence" value="ECO:0007669"/>
    <property type="project" value="InterPro"/>
</dbReference>
<evidence type="ECO:0000256" key="3">
    <source>
        <dbReference type="ARBA" id="ARBA00009289"/>
    </source>
</evidence>
<dbReference type="GO" id="GO:0005787">
    <property type="term" value="C:signal peptidase complex"/>
    <property type="evidence" value="ECO:0007669"/>
    <property type="project" value="InterPro"/>
</dbReference>
<dbReference type="PANTHER" id="PTHR12804">
    <property type="entry name" value="MICROSOMAL SIGNAL PEPTIDASE 23 KD SUBUNIT SPC22/23"/>
    <property type="match status" value="1"/>
</dbReference>
<dbReference type="Proteomes" id="UP000323011">
    <property type="component" value="Unassembled WGS sequence"/>
</dbReference>
<dbReference type="GO" id="GO:0045047">
    <property type="term" value="P:protein targeting to ER"/>
    <property type="evidence" value="ECO:0007669"/>
    <property type="project" value="TreeGrafter"/>
</dbReference>
<keyword evidence="8 10" id="KW-0472">Membrane</keyword>
<evidence type="ECO:0000256" key="4">
    <source>
        <dbReference type="ARBA" id="ARBA00022692"/>
    </source>
</evidence>
<keyword evidence="4 10" id="KW-0812">Transmembrane</keyword>